<dbReference type="Proteomes" id="UP001160483">
    <property type="component" value="Unassembled WGS sequence"/>
</dbReference>
<reference evidence="1" key="1">
    <citation type="submission" date="2021-11" db="EMBL/GenBank/DDBJ databases">
        <authorList>
            <person name="Islam A."/>
            <person name="Islam S."/>
            <person name="Flora M.S."/>
            <person name="Rahman M."/>
            <person name="Ziaur R.M."/>
            <person name="Epstein J.H."/>
            <person name="Hassan M."/>
            <person name="Klassen M."/>
            <person name="Woodard K."/>
            <person name="Webb A."/>
            <person name="Webby R.J."/>
            <person name="El Zowalaty M.E."/>
        </authorList>
    </citation>
    <scope>NUCLEOTIDE SEQUENCE</scope>
    <source>
        <strain evidence="1">Pbs3</strain>
    </source>
</reference>
<evidence type="ECO:0000313" key="2">
    <source>
        <dbReference type="Proteomes" id="UP001160483"/>
    </source>
</evidence>
<dbReference type="AlphaFoldDB" id="A0AAU9KKS9"/>
<name>A0AAU9KKS9_9STRA</name>
<gene>
    <name evidence="1" type="ORF">PBS003_LOCUS354</name>
</gene>
<dbReference type="EMBL" id="CAKKTJ010000082">
    <property type="protein sequence ID" value="CAH0473463.1"/>
    <property type="molecule type" value="Genomic_DNA"/>
</dbReference>
<accession>A0AAU9KKS9</accession>
<proteinExistence type="predicted"/>
<sequence>MDDLYTEHVESADKTSLQDQMVYFEEIAEFVNTRVYELVTEKVNKDNIREIHKKYRMNAYNIMDSLTPTRMSSIRGCNIEYSRCRFDIDMA</sequence>
<comment type="caution">
    <text evidence="1">The sequence shown here is derived from an EMBL/GenBank/DDBJ whole genome shotgun (WGS) entry which is preliminary data.</text>
</comment>
<evidence type="ECO:0000313" key="1">
    <source>
        <dbReference type="EMBL" id="CAH0473463.1"/>
    </source>
</evidence>
<organism evidence="1 2">
    <name type="scientific">Peronospora belbahrii</name>
    <dbReference type="NCBI Taxonomy" id="622444"/>
    <lineage>
        <taxon>Eukaryota</taxon>
        <taxon>Sar</taxon>
        <taxon>Stramenopiles</taxon>
        <taxon>Oomycota</taxon>
        <taxon>Peronosporomycetes</taxon>
        <taxon>Peronosporales</taxon>
        <taxon>Peronosporaceae</taxon>
        <taxon>Peronospora</taxon>
    </lineage>
</organism>
<protein>
    <submittedName>
        <fullName evidence="1">Uncharacterized protein</fullName>
    </submittedName>
</protein>